<evidence type="ECO:0000313" key="2">
    <source>
        <dbReference type="Proteomes" id="UP001153331"/>
    </source>
</evidence>
<name>A0ACC2I847_9PLEO</name>
<comment type="caution">
    <text evidence="1">The sequence shown here is derived from an EMBL/GenBank/DDBJ whole genome shotgun (WGS) entry which is preliminary data.</text>
</comment>
<proteinExistence type="predicted"/>
<dbReference type="Proteomes" id="UP001153331">
    <property type="component" value="Unassembled WGS sequence"/>
</dbReference>
<accession>A0ACC2I847</accession>
<dbReference type="EMBL" id="JAPHNI010000416">
    <property type="protein sequence ID" value="KAJ8111328.1"/>
    <property type="molecule type" value="Genomic_DNA"/>
</dbReference>
<gene>
    <name evidence="1" type="ORF">OPT61_g6050</name>
</gene>
<keyword evidence="2" id="KW-1185">Reference proteome</keyword>
<evidence type="ECO:0000313" key="1">
    <source>
        <dbReference type="EMBL" id="KAJ8111328.1"/>
    </source>
</evidence>
<sequence length="67" mass="6987">MTSSANLPPILVFDAVSGEYRDPSDSADVTAKVDAPTKTVLVTGGTWPARAKHSDTVTDKNIKPAAC</sequence>
<organism evidence="1 2">
    <name type="scientific">Boeremia exigua</name>
    <dbReference type="NCBI Taxonomy" id="749465"/>
    <lineage>
        <taxon>Eukaryota</taxon>
        <taxon>Fungi</taxon>
        <taxon>Dikarya</taxon>
        <taxon>Ascomycota</taxon>
        <taxon>Pezizomycotina</taxon>
        <taxon>Dothideomycetes</taxon>
        <taxon>Pleosporomycetidae</taxon>
        <taxon>Pleosporales</taxon>
        <taxon>Pleosporineae</taxon>
        <taxon>Didymellaceae</taxon>
        <taxon>Boeremia</taxon>
    </lineage>
</organism>
<reference evidence="1" key="1">
    <citation type="submission" date="2022-11" db="EMBL/GenBank/DDBJ databases">
        <title>Genome Sequence of Boeremia exigua.</title>
        <authorList>
            <person name="Buettner E."/>
        </authorList>
    </citation>
    <scope>NUCLEOTIDE SEQUENCE</scope>
    <source>
        <strain evidence="1">CU02</strain>
    </source>
</reference>
<protein>
    <submittedName>
        <fullName evidence="1">Uncharacterized protein</fullName>
    </submittedName>
</protein>